<dbReference type="AlphaFoldDB" id="A0AAV2HGJ6"/>
<dbReference type="Proteomes" id="UP001497497">
    <property type="component" value="Unassembled WGS sequence"/>
</dbReference>
<protein>
    <submittedName>
        <fullName evidence="1">Uncharacterized protein</fullName>
    </submittedName>
</protein>
<feature type="non-terminal residue" evidence="1">
    <location>
        <position position="253"/>
    </location>
</feature>
<sequence>RNSCFNSFQRKLTDNLKKLKSDDYSSSSDDEDDFLDEMIFKKKIAFPEIFHMYSFKIPPEEIEHPNTQCSNWPKEAVTSSISEPPEIKEKTKIAHLKGLENLKLEGANVQTEDSISTAFAYEDIMKKSGAENMEIESDTVEKTPDQNKHLDKLTETLPALNGRDKEEEKDDFLKRQMAFFEDISSESDSGDTIIMESLDKENVTVGNTLGYSPVPTLSAEYNLDKPSDCTAIINVPSLEPRLTPDHLQERKKG</sequence>
<reference evidence="1 2" key="1">
    <citation type="submission" date="2024-04" db="EMBL/GenBank/DDBJ databases">
        <authorList>
            <consortium name="Genoscope - CEA"/>
            <person name="William W."/>
        </authorList>
    </citation>
    <scope>NUCLEOTIDE SEQUENCE [LARGE SCALE GENOMIC DNA]</scope>
</reference>
<organism evidence="1 2">
    <name type="scientific">Lymnaea stagnalis</name>
    <name type="common">Great pond snail</name>
    <name type="synonym">Helix stagnalis</name>
    <dbReference type="NCBI Taxonomy" id="6523"/>
    <lineage>
        <taxon>Eukaryota</taxon>
        <taxon>Metazoa</taxon>
        <taxon>Spiralia</taxon>
        <taxon>Lophotrochozoa</taxon>
        <taxon>Mollusca</taxon>
        <taxon>Gastropoda</taxon>
        <taxon>Heterobranchia</taxon>
        <taxon>Euthyneura</taxon>
        <taxon>Panpulmonata</taxon>
        <taxon>Hygrophila</taxon>
        <taxon>Lymnaeoidea</taxon>
        <taxon>Lymnaeidae</taxon>
        <taxon>Lymnaea</taxon>
    </lineage>
</organism>
<accession>A0AAV2HGJ6</accession>
<evidence type="ECO:0000313" key="2">
    <source>
        <dbReference type="Proteomes" id="UP001497497"/>
    </source>
</evidence>
<feature type="non-terminal residue" evidence="1">
    <location>
        <position position="1"/>
    </location>
</feature>
<gene>
    <name evidence="1" type="ORF">GSLYS_00005979001</name>
</gene>
<dbReference type="EMBL" id="CAXITT010000100">
    <property type="protein sequence ID" value="CAL1531884.1"/>
    <property type="molecule type" value="Genomic_DNA"/>
</dbReference>
<proteinExistence type="predicted"/>
<comment type="caution">
    <text evidence="1">The sequence shown here is derived from an EMBL/GenBank/DDBJ whole genome shotgun (WGS) entry which is preliminary data.</text>
</comment>
<evidence type="ECO:0000313" key="1">
    <source>
        <dbReference type="EMBL" id="CAL1531884.1"/>
    </source>
</evidence>
<keyword evidence="2" id="KW-1185">Reference proteome</keyword>
<name>A0AAV2HGJ6_LYMST</name>